<keyword evidence="4" id="KW-1185">Reference proteome</keyword>
<dbReference type="SMART" id="SM01043">
    <property type="entry name" value="BTAD"/>
    <property type="match status" value="1"/>
</dbReference>
<dbReference type="InterPro" id="IPR036388">
    <property type="entry name" value="WH-like_DNA-bd_sf"/>
</dbReference>
<evidence type="ECO:0000256" key="1">
    <source>
        <dbReference type="SAM" id="MobiDB-lite"/>
    </source>
</evidence>
<dbReference type="InterPro" id="IPR019734">
    <property type="entry name" value="TPR_rpt"/>
</dbReference>
<dbReference type="Gene3D" id="1.10.10.10">
    <property type="entry name" value="Winged helix-like DNA-binding domain superfamily/Winged helix DNA-binding domain"/>
    <property type="match status" value="1"/>
</dbReference>
<comment type="caution">
    <text evidence="3">The sequence shown here is derived from an EMBL/GenBank/DDBJ whole genome shotgun (WGS) entry which is preliminary data.</text>
</comment>
<dbReference type="EMBL" id="VDUZ01000066">
    <property type="protein sequence ID" value="TXL70056.1"/>
    <property type="molecule type" value="Genomic_DNA"/>
</dbReference>
<organism evidence="3 4">
    <name type="scientific">Vineibacter terrae</name>
    <dbReference type="NCBI Taxonomy" id="2586908"/>
    <lineage>
        <taxon>Bacteria</taxon>
        <taxon>Pseudomonadati</taxon>
        <taxon>Pseudomonadota</taxon>
        <taxon>Alphaproteobacteria</taxon>
        <taxon>Hyphomicrobiales</taxon>
        <taxon>Vineibacter</taxon>
    </lineage>
</organism>
<dbReference type="Gene3D" id="1.25.40.10">
    <property type="entry name" value="Tetratricopeptide repeat domain"/>
    <property type="match status" value="1"/>
</dbReference>
<accession>A0A5C8P8H8</accession>
<dbReference type="InterPro" id="IPR005158">
    <property type="entry name" value="BTAD"/>
</dbReference>
<evidence type="ECO:0000313" key="3">
    <source>
        <dbReference type="EMBL" id="TXL70056.1"/>
    </source>
</evidence>
<gene>
    <name evidence="3" type="ORF">FHP25_36190</name>
</gene>
<reference evidence="3 4" key="1">
    <citation type="submission" date="2019-06" db="EMBL/GenBank/DDBJ databases">
        <title>New taxonomy in bacterial strain CC-CFT640, isolated from vineyard.</title>
        <authorList>
            <person name="Lin S.-Y."/>
            <person name="Tsai C.-F."/>
            <person name="Young C.-C."/>
        </authorList>
    </citation>
    <scope>NUCLEOTIDE SEQUENCE [LARGE SCALE GENOMIC DNA]</scope>
    <source>
        <strain evidence="3 4">CC-CFT640</strain>
    </source>
</reference>
<name>A0A5C8P8H8_9HYPH</name>
<dbReference type="Proteomes" id="UP000321638">
    <property type="component" value="Unassembled WGS sequence"/>
</dbReference>
<sequence>MEVSVEGGVEVPVDSSETRRSDDAALRVRLLGPLSITRGGAMLALPASRKARGLFGYLTLAPRAAARSQLCELLWDVPNDPRGELRWCLSKIRGLVDAPDRRRVDARADTIRLDLTDCFVDAIEIMRALQDGIETLPPARLRMLAALFAGDFLEGMEIDRSPVFSSWLTAQRRRFRDGHAAVLEQLVKSVPDDEAFDHLGTWLQIAPFERRVHEALLDALARCGRLREAEEHLAASARLFEAEGLDHAPIRDAWRAARAKTDGAAAARPLVVAAASAASSVAEGGSPLAARRASIAVMPFADQTGGAAVPGGPGDGLAYDVITRLAKLRSLFVIAQGTVFALRDRNIAPHDAGRMLGVDYIVSGSLRRQGKRVTVMVELAETQTARIVWAEVFDRTVDDALLVFDDIGNSIVASIAHEVEAIERNRAILRPPNSLDAWEAHHRGLWHMYRFNQVDNVQAQHFFETAVRLDPTFARAHAGLSFTHFQNAFQGWADRRREIDRAIDTAGQSLMADDRDPAAHWAMGRALWLRGRHDQSFVELETAIDLSPNFALGHYTLAFVHAQTGDPDAAINYADHSRQLSPFDPLLFGMLGSRAMALVRLNRFAEAADWGVKATARPNAHAHILAIAAYCLALAGRLDEARTYMAAIRKMVPDYRVDDFLTAMQFAPDDAALFREGEKRIGLG</sequence>
<dbReference type="InterPro" id="IPR011990">
    <property type="entry name" value="TPR-like_helical_dom_sf"/>
</dbReference>
<dbReference type="Gene3D" id="3.40.50.10610">
    <property type="entry name" value="ABC-type transport auxiliary lipoprotein component"/>
    <property type="match status" value="1"/>
</dbReference>
<evidence type="ECO:0000313" key="4">
    <source>
        <dbReference type="Proteomes" id="UP000321638"/>
    </source>
</evidence>
<proteinExistence type="predicted"/>
<dbReference type="PANTHER" id="PTHR35807">
    <property type="entry name" value="TRANSCRIPTIONAL REGULATOR REDD-RELATED"/>
    <property type="match status" value="1"/>
</dbReference>
<dbReference type="AlphaFoldDB" id="A0A5C8P8H8"/>
<dbReference type="OrthoDB" id="649979at2"/>
<feature type="region of interest" description="Disordered" evidence="1">
    <location>
        <begin position="1"/>
        <end position="20"/>
    </location>
</feature>
<dbReference type="InterPro" id="IPR051677">
    <property type="entry name" value="AfsR-DnrI-RedD_regulator"/>
</dbReference>
<feature type="domain" description="Bacterial transcriptional activator" evidence="2">
    <location>
        <begin position="120"/>
        <end position="258"/>
    </location>
</feature>
<evidence type="ECO:0000259" key="2">
    <source>
        <dbReference type="SMART" id="SM01043"/>
    </source>
</evidence>
<dbReference type="SMART" id="SM00028">
    <property type="entry name" value="TPR"/>
    <property type="match status" value="2"/>
</dbReference>
<feature type="compositionally biased region" description="Low complexity" evidence="1">
    <location>
        <begin position="1"/>
        <end position="15"/>
    </location>
</feature>
<dbReference type="SUPFAM" id="SSF48452">
    <property type="entry name" value="TPR-like"/>
    <property type="match status" value="1"/>
</dbReference>
<protein>
    <submittedName>
        <fullName evidence="3">Transcriptional regulator</fullName>
    </submittedName>
</protein>